<dbReference type="PANTHER" id="PTHR22767:SF3">
    <property type="entry name" value="N-ALPHA-ACETYLTRANSFERASE 25, NATB AUXILIARY SUBUNIT"/>
    <property type="match status" value="1"/>
</dbReference>
<dbReference type="Gene3D" id="1.25.40.1040">
    <property type="match status" value="1"/>
</dbReference>
<reference evidence="3" key="1">
    <citation type="journal article" date="2020" name="Microb. Genom.">
        <title>Genetic diversity of clinical and environmental Mucorales isolates obtained from an investigation of mucormycosis cases among solid organ transplant recipients.</title>
        <authorList>
            <person name="Nguyen M.H."/>
            <person name="Kaul D."/>
            <person name="Muto C."/>
            <person name="Cheng S.J."/>
            <person name="Richter R.A."/>
            <person name="Bruno V.M."/>
            <person name="Liu G."/>
            <person name="Beyhan S."/>
            <person name="Sundermann A.J."/>
            <person name="Mounaud S."/>
            <person name="Pasculle A.W."/>
            <person name="Nierman W.C."/>
            <person name="Driscoll E."/>
            <person name="Cumbie R."/>
            <person name="Clancy C.J."/>
            <person name="Dupont C.L."/>
        </authorList>
    </citation>
    <scope>NUCLEOTIDE SEQUENCE</scope>
    <source>
        <strain evidence="3">GL16</strain>
    </source>
</reference>
<feature type="region of interest" description="Disordered" evidence="2">
    <location>
        <begin position="936"/>
        <end position="972"/>
    </location>
</feature>
<feature type="region of interest" description="Disordered" evidence="2">
    <location>
        <begin position="1080"/>
        <end position="1174"/>
    </location>
</feature>
<feature type="compositionally biased region" description="Low complexity" evidence="2">
    <location>
        <begin position="939"/>
        <end position="957"/>
    </location>
</feature>
<dbReference type="InterPro" id="IPR019183">
    <property type="entry name" value="NAA25_NatB_aux_su"/>
</dbReference>
<dbReference type="Pfam" id="PF09797">
    <property type="entry name" value="NatB_MDM20"/>
    <property type="match status" value="1"/>
</dbReference>
<dbReference type="PANTHER" id="PTHR22767">
    <property type="entry name" value="N-TERMINAL ACETYLTRANSFERASE-RELATED"/>
    <property type="match status" value="1"/>
</dbReference>
<dbReference type="Gene3D" id="3.80.10.10">
    <property type="entry name" value="Ribonuclease Inhibitor"/>
    <property type="match status" value="2"/>
</dbReference>
<feature type="compositionally biased region" description="Basic and acidic residues" evidence="2">
    <location>
        <begin position="776"/>
        <end position="786"/>
    </location>
</feature>
<organism evidence="3 4">
    <name type="scientific">Rhizopus oryzae</name>
    <name type="common">Mucormycosis agent</name>
    <name type="synonym">Rhizopus arrhizus var. delemar</name>
    <dbReference type="NCBI Taxonomy" id="64495"/>
    <lineage>
        <taxon>Eukaryota</taxon>
        <taxon>Fungi</taxon>
        <taxon>Fungi incertae sedis</taxon>
        <taxon>Mucoromycota</taxon>
        <taxon>Mucoromycotina</taxon>
        <taxon>Mucoromycetes</taxon>
        <taxon>Mucorales</taxon>
        <taxon>Mucorineae</taxon>
        <taxon>Rhizopodaceae</taxon>
        <taxon>Rhizopus</taxon>
    </lineage>
</organism>
<dbReference type="OrthoDB" id="10257471at2759"/>
<accession>A0A9P6YCG9</accession>
<dbReference type="InterPro" id="IPR006553">
    <property type="entry name" value="Leu-rich_rpt_Cys-con_subtyp"/>
</dbReference>
<evidence type="ECO:0000256" key="1">
    <source>
        <dbReference type="ARBA" id="ARBA00006298"/>
    </source>
</evidence>
<evidence type="ECO:0000313" key="3">
    <source>
        <dbReference type="EMBL" id="KAG1544463.1"/>
    </source>
</evidence>
<name>A0A9P6YCG9_RHIOR</name>
<gene>
    <name evidence="3" type="ORF">G6F51_006041</name>
</gene>
<feature type="compositionally biased region" description="Polar residues" evidence="2">
    <location>
        <begin position="1157"/>
        <end position="1166"/>
    </location>
</feature>
<feature type="compositionally biased region" description="Polar residues" evidence="2">
    <location>
        <begin position="578"/>
        <end position="594"/>
    </location>
</feature>
<dbReference type="SMART" id="SM00367">
    <property type="entry name" value="LRR_CC"/>
    <property type="match status" value="2"/>
</dbReference>
<feature type="compositionally biased region" description="Low complexity" evidence="2">
    <location>
        <begin position="789"/>
        <end position="803"/>
    </location>
</feature>
<evidence type="ECO:0000256" key="2">
    <source>
        <dbReference type="SAM" id="MobiDB-lite"/>
    </source>
</evidence>
<feature type="compositionally biased region" description="Acidic residues" evidence="2">
    <location>
        <begin position="598"/>
        <end position="611"/>
    </location>
</feature>
<evidence type="ECO:0000313" key="4">
    <source>
        <dbReference type="Proteomes" id="UP000717996"/>
    </source>
</evidence>
<dbReference type="GO" id="GO:0031416">
    <property type="term" value="C:NatB complex"/>
    <property type="evidence" value="ECO:0007669"/>
    <property type="project" value="TreeGrafter"/>
</dbReference>
<protein>
    <submittedName>
        <fullName evidence="3">Uncharacterized protein</fullName>
    </submittedName>
</protein>
<dbReference type="Proteomes" id="UP000717996">
    <property type="component" value="Unassembled WGS sequence"/>
</dbReference>
<sequence length="1809" mass="206848">MNDDQIWENFQFEEPSNRFLTLPTSIMEHICRLLVDRKDKYETCLIHPNWSIAAVNVLWEAPRFQRPQQLRAFVDTIRTSRKTALLVRDLYLAFLDAKEETVFKTIVRSTIERHSYENAKVLANPKFLLLLAKSCENITDFTCYGWQLERADWEHLAFAAPQLSRLHIIGGYPHQQLNINNLLSRLTSLHLDGFFNIDEAWATNLVNKAIHLTDLQISLEKLQYSVLERICTPDHLKLEKLTLTGTSEIKDVHISRVLQAFPYLTKFCLEGCTKISAQTILISLTSCPYLQHLEIRANPTIFEKSPIVYLDKQQPAWTPKLAKLLIENMNITDDNLQAISPLLPHLQVLGLKNCPRLTNQGLEFIVSNPYIKHLSQLLLIHCPNIHSSLFAVDTLTITKSITEIHMDSCGPISPVDIYKLCCRCINHRLRSIKLINYQDLKGSIIDTYNDDQSVPSSTLPFRIILNRANIDALAHSDDPQLCPIPNDRLLTGYQIVLLAKRLDVTTQELLALFDHVEQEEQAEINKKSQQSIMPTKLPIKNNLNRLESLKTFAAPRPTTPAIWSKDFNDNGGIPTINDDYSSAINESPQSSSDTDNYREEEEEEDYEEVDNNEVNNESKISWAEYNQVENSHTNLGGWGIGGSSNNAWNKASANESTIQPENQKETWLESKGINPDELWQQQALESNKKLFKTSSKNHFRNSPMIVEGDGWGEPEKVIDWDDLRTQGFAYDVLVEQKETTFWKKVNGIWTECQTNSTEQVVAESSDKPAPSLFSDISDKEQSDKRNLPSSMSVVSSDESSSWNNDEDDNIIVKVNPDSPTYTYRAPLGTNDRKNRKEQPLSPVKQNNINGNKPNALDNDVSKPVTGWQDPLEASSKNARDQWASIAKSNPVARNNSKRSTRNRGRTPIPSEQMSPRWKEFTAENSETLVTLDNTDFNHSDQQSQQKKQQQMTQQQRQIESRQSKSTPSSSSVDLLVDLDDNKESLWGFAPLTSSFRPTNDILVPEQPSNQKKRESQTAMETLFWTAEEPAKETKEEAGEQTIPDVHFAKLIPGTADEYSQDNSGDNLFSLHDVLVPRPTDEKMTTKAAESPIPVPSSLDELVNRFPSPSEALIDPLIPQNKSPQPPLSGSHHRVSSASEIVHNPTPSRNETAAAKSVSENRSPTKVSSDDPEEEVKRYKKYPNYLGSLKVYVSKNVYKYLIMFLDEEVEESVRKFCEKYNVQPNAANLLEQAKPLYVRRRTKKILKRRKNGKATTPTASDMMEKAIDEGQNKLALQHCAKLLKKNPDWPLVKASRYGKHTTFIYSRKIGFEGTYVIKKVIPTDDATLQAVTLALKELGKHEMIVELYENAANQQPKNEEFGNQWFMAMVRNNDYKGQQAAAVKLQRVFKNDKYLFWAIMSLALQGQSGNALSYTLAERMMAKASEEKRLKEVEHFRLYLLILMDQKKKKEALTLLLDNEVGQMALRDPEVQQIKSELLREDKRWTEVLEESEKVLEKENSDDWFSWLAYFEAVEALMEKESEVIEKARKLIAATQKVALDGNVLKRGPFLAELELLHRLRKTESKVDERSFVDSIASYFARFGSKSCIFEDLQNYISFLREDKTKANSFLKLLKDSIKSSSDKPTQIKNVYKNINIRKIEHFLDLHPKTDVKKALDVVNELWQQYQDALPLGEGLEKTELQYGDEFVLVASHILLDLYREHKQHTFAIQAICLLESALAKSVYNFRIKLMLVRLYILLGVYKRPLEIYRTMEIKQIQFDTMTFAPLGCIDEIESILFDSLQIYRSNEVETPEMLVRAYQYGTYSKVTAK</sequence>
<feature type="region of interest" description="Disordered" evidence="2">
    <location>
        <begin position="996"/>
        <end position="1017"/>
    </location>
</feature>
<comment type="caution">
    <text evidence="3">The sequence shown here is derived from an EMBL/GenBank/DDBJ whole genome shotgun (WGS) entry which is preliminary data.</text>
</comment>
<dbReference type="InterPro" id="IPR032675">
    <property type="entry name" value="LRR_dom_sf"/>
</dbReference>
<comment type="similarity">
    <text evidence="1">Belongs to the MDM20/NAA25 family.</text>
</comment>
<feature type="region of interest" description="Disordered" evidence="2">
    <location>
        <begin position="759"/>
        <end position="917"/>
    </location>
</feature>
<dbReference type="SUPFAM" id="SSF52047">
    <property type="entry name" value="RNI-like"/>
    <property type="match status" value="1"/>
</dbReference>
<feature type="region of interest" description="Disordered" evidence="2">
    <location>
        <begin position="563"/>
        <end position="612"/>
    </location>
</feature>
<feature type="compositionally biased region" description="Polar residues" evidence="2">
    <location>
        <begin position="843"/>
        <end position="852"/>
    </location>
</feature>
<proteinExistence type="inferred from homology"/>
<feature type="compositionally biased region" description="Basic residues" evidence="2">
    <location>
        <begin position="895"/>
        <end position="904"/>
    </location>
</feature>
<dbReference type="EMBL" id="JAANIT010000790">
    <property type="protein sequence ID" value="KAG1544463.1"/>
    <property type="molecule type" value="Genomic_DNA"/>
</dbReference>
<feature type="compositionally biased region" description="Low complexity" evidence="2">
    <location>
        <begin position="963"/>
        <end position="972"/>
    </location>
</feature>